<dbReference type="PANTHER" id="PTHR34294">
    <property type="entry name" value="TRANSCRIPTIONAL REGULATOR-RELATED"/>
    <property type="match status" value="1"/>
</dbReference>
<dbReference type="OrthoDB" id="58802at2"/>
<evidence type="ECO:0000313" key="7">
    <source>
        <dbReference type="Proteomes" id="UP000050417"/>
    </source>
</evidence>
<evidence type="ECO:0000256" key="1">
    <source>
        <dbReference type="ARBA" id="ARBA00010466"/>
    </source>
</evidence>
<protein>
    <recommendedName>
        <fullName evidence="5">Sugar-binding domain-containing protein</fullName>
    </recommendedName>
</protein>
<keyword evidence="3" id="KW-0238">DNA-binding</keyword>
<dbReference type="Gene3D" id="1.10.10.60">
    <property type="entry name" value="Homeodomain-like"/>
    <property type="match status" value="1"/>
</dbReference>
<dbReference type="Proteomes" id="UP000050417">
    <property type="component" value="Unassembled WGS sequence"/>
</dbReference>
<reference evidence="6 7" key="1">
    <citation type="submission" date="2015-07" db="EMBL/GenBank/DDBJ databases">
        <title>Genome sequence of Ornatilinea apprima DSM 23815.</title>
        <authorList>
            <person name="Hemp J."/>
            <person name="Ward L.M."/>
            <person name="Pace L.A."/>
            <person name="Fischer W.W."/>
        </authorList>
    </citation>
    <scope>NUCLEOTIDE SEQUENCE [LARGE SCALE GENOMIC DNA]</scope>
    <source>
        <strain evidence="6 7">P3M-1</strain>
    </source>
</reference>
<gene>
    <name evidence="6" type="ORF">ADN00_14865</name>
</gene>
<dbReference type="PANTHER" id="PTHR34294:SF1">
    <property type="entry name" value="TRANSCRIPTIONAL REGULATOR LSRR"/>
    <property type="match status" value="1"/>
</dbReference>
<dbReference type="Pfam" id="PF04198">
    <property type="entry name" value="Sugar-bind"/>
    <property type="match status" value="1"/>
</dbReference>
<evidence type="ECO:0000313" key="6">
    <source>
        <dbReference type="EMBL" id="KPL73072.1"/>
    </source>
</evidence>
<proteinExistence type="inferred from homology"/>
<dbReference type="SUPFAM" id="SSF100950">
    <property type="entry name" value="NagB/RpiA/CoA transferase-like"/>
    <property type="match status" value="1"/>
</dbReference>
<dbReference type="STRING" id="1134406.ADN00_14865"/>
<evidence type="ECO:0000256" key="3">
    <source>
        <dbReference type="ARBA" id="ARBA00023125"/>
    </source>
</evidence>
<dbReference type="Gene3D" id="3.40.50.1360">
    <property type="match status" value="1"/>
</dbReference>
<dbReference type="InterPro" id="IPR037171">
    <property type="entry name" value="NagB/RpiA_transferase-like"/>
</dbReference>
<dbReference type="EMBL" id="LGCL01000036">
    <property type="protein sequence ID" value="KPL73072.1"/>
    <property type="molecule type" value="Genomic_DNA"/>
</dbReference>
<evidence type="ECO:0000256" key="2">
    <source>
        <dbReference type="ARBA" id="ARBA00023015"/>
    </source>
</evidence>
<evidence type="ECO:0000256" key="4">
    <source>
        <dbReference type="ARBA" id="ARBA00023163"/>
    </source>
</evidence>
<dbReference type="GO" id="GO:0003677">
    <property type="term" value="F:DNA binding"/>
    <property type="evidence" value="ECO:0007669"/>
    <property type="project" value="UniProtKB-KW"/>
</dbReference>
<dbReference type="GO" id="GO:0030246">
    <property type="term" value="F:carbohydrate binding"/>
    <property type="evidence" value="ECO:0007669"/>
    <property type="project" value="InterPro"/>
</dbReference>
<evidence type="ECO:0000259" key="5">
    <source>
        <dbReference type="Pfam" id="PF04198"/>
    </source>
</evidence>
<organism evidence="6 7">
    <name type="scientific">Ornatilinea apprima</name>
    <dbReference type="NCBI Taxonomy" id="1134406"/>
    <lineage>
        <taxon>Bacteria</taxon>
        <taxon>Bacillati</taxon>
        <taxon>Chloroflexota</taxon>
        <taxon>Anaerolineae</taxon>
        <taxon>Anaerolineales</taxon>
        <taxon>Anaerolineaceae</taxon>
        <taxon>Ornatilinea</taxon>
    </lineage>
</organism>
<dbReference type="AlphaFoldDB" id="A0A0P6XUG2"/>
<accession>A0A0P6XUG2</accession>
<sequence length="330" mass="36269">MAKLTTKEEMRLLSKVGKLYYEEGLTQNEIVDRLQLSRAKISRLLQAARDRGVVQIMVISPPGIYPDLEMQIETRYQLKEAIVVEVTEPESSESVSRELGVAAANYLQRIIREDETLGVSWGTTLSHMAASLQPNIFPEAQVVQLLGGLGAPESEVHATDICRRMARMLGCRLTLMPSPGIVDRQEIKDIILSDSHVQKAFDSFRDLSTVFLGIGAPNDQSVMLTSGTILTQKDLQELLECGAVGDIALRFFDKFGQPVRSELDSRVIGIGLDQLCKVDRVVGVAGGSHKVEAILGALRGKLVNVLITDQVTARRLLEPFGNFNGARGRN</sequence>
<dbReference type="RefSeq" id="WP_075063820.1">
    <property type="nucleotide sequence ID" value="NZ_LGCL01000036.1"/>
</dbReference>
<comment type="caution">
    <text evidence="6">The sequence shown here is derived from an EMBL/GenBank/DDBJ whole genome shotgun (WGS) entry which is preliminary data.</text>
</comment>
<comment type="similarity">
    <text evidence="1">Belongs to the SorC transcriptional regulatory family.</text>
</comment>
<keyword evidence="2" id="KW-0805">Transcription regulation</keyword>
<dbReference type="InterPro" id="IPR007324">
    <property type="entry name" value="Sugar-bd_dom_put"/>
</dbReference>
<dbReference type="InterPro" id="IPR051054">
    <property type="entry name" value="SorC_transcr_regulators"/>
</dbReference>
<keyword evidence="7" id="KW-1185">Reference proteome</keyword>
<keyword evidence="4" id="KW-0804">Transcription</keyword>
<name>A0A0P6XUG2_9CHLR</name>
<feature type="domain" description="Sugar-binding" evidence="5">
    <location>
        <begin position="67"/>
        <end position="318"/>
    </location>
</feature>